<evidence type="ECO:0000313" key="3">
    <source>
        <dbReference type="Proteomes" id="UP001310022"/>
    </source>
</evidence>
<dbReference type="EMBL" id="BQKE01000011">
    <property type="protein sequence ID" value="GJM65040.1"/>
    <property type="molecule type" value="Genomic_DNA"/>
</dbReference>
<dbReference type="InterPro" id="IPR018631">
    <property type="entry name" value="AAA-ATPase-like_dom"/>
</dbReference>
<proteinExistence type="predicted"/>
<organism evidence="2 3">
    <name type="scientific">Persicobacter diffluens</name>
    <dbReference type="NCBI Taxonomy" id="981"/>
    <lineage>
        <taxon>Bacteria</taxon>
        <taxon>Pseudomonadati</taxon>
        <taxon>Bacteroidota</taxon>
        <taxon>Cytophagia</taxon>
        <taxon>Cytophagales</taxon>
        <taxon>Persicobacteraceae</taxon>
        <taxon>Persicobacter</taxon>
    </lineage>
</organism>
<dbReference type="InterPro" id="IPR012547">
    <property type="entry name" value="PDDEXK_9"/>
</dbReference>
<gene>
    <name evidence="2" type="ORF">PEDI_55920</name>
</gene>
<dbReference type="Pfam" id="PF09820">
    <property type="entry name" value="AAA-ATPase_like"/>
    <property type="match status" value="1"/>
</dbReference>
<protein>
    <recommendedName>
        <fullName evidence="1">AAA-ATPase-like domain-containing protein</fullName>
    </recommendedName>
</protein>
<name>A0AAN4W5P3_9BACT</name>
<feature type="domain" description="AAA-ATPase-like" evidence="1">
    <location>
        <begin position="17"/>
        <end position="243"/>
    </location>
</feature>
<evidence type="ECO:0000313" key="2">
    <source>
        <dbReference type="EMBL" id="GJM65040.1"/>
    </source>
</evidence>
<dbReference type="PANTHER" id="PTHR34825">
    <property type="entry name" value="CONSERVED PROTEIN, WITH A WEAK D-GALACTARATE DEHYDRATASE/ALTRONATE HYDROLASE DOMAIN"/>
    <property type="match status" value="1"/>
</dbReference>
<dbReference type="PANTHER" id="PTHR34825:SF1">
    <property type="entry name" value="AAA-ATPASE-LIKE DOMAIN-CONTAINING PROTEIN"/>
    <property type="match status" value="1"/>
</dbReference>
<reference evidence="2 3" key="1">
    <citation type="submission" date="2021-12" db="EMBL/GenBank/DDBJ databases">
        <title>Genome sequencing of bacteria with rrn-lacking chromosome and rrn-plasmid.</title>
        <authorList>
            <person name="Anda M."/>
            <person name="Iwasaki W."/>
        </authorList>
    </citation>
    <scope>NUCLEOTIDE SEQUENCE [LARGE SCALE GENOMIC DNA]</scope>
    <source>
        <strain evidence="2 3">NBRC 15940</strain>
    </source>
</reference>
<comment type="caution">
    <text evidence="2">The sequence shown here is derived from an EMBL/GenBank/DDBJ whole genome shotgun (WGS) entry which is preliminary data.</text>
</comment>
<dbReference type="Proteomes" id="UP001310022">
    <property type="component" value="Unassembled WGS sequence"/>
</dbReference>
<accession>A0AAN4W5P3</accession>
<keyword evidence="3" id="KW-1185">Reference proteome</keyword>
<dbReference type="AlphaFoldDB" id="A0AAN4W5P3"/>
<evidence type="ECO:0000259" key="1">
    <source>
        <dbReference type="Pfam" id="PF09820"/>
    </source>
</evidence>
<dbReference type="Pfam" id="PF08011">
    <property type="entry name" value="PDDEXK_9"/>
    <property type="match status" value="1"/>
</dbReference>
<sequence length="579" mass="67030">MYFTLIRSVLSSMKKFPIGISDFKELINSESYYVDKTLLLEEFLVVNTNNVFLVPRPRRFGKTLNMSMIHCFLDVDHAEENRPLFETLKVQNSTAWPLQGKFPVIFLSFKDWKQSTFEKSINSLRLLLQDFLVEKMPYLLTSDKVLKLHRDYFNSIVEGEIKEEALELCLQRLIIALKAYHGVKPVVLIDEYDSPILYAHEYGYREEMVNFLRGFFSKGLKDNSEYHKAMVTGILRVAKENIFSGLNNMVVSTVVDLDFSDKFGLTESEVDQLLSDFKLSEQKKEIDRWYNGYTFGLTKKIYNPWSIINYLSYPDRGLRSFWANTSKHQLLQELLPRVDRKTSQMLVALMNRQSIESLISADTIFESLERAETQTVLGLLLFSGYLTVEEMPMKDGVSELSRIPARLRVPNEEVFTVYEKLLQQFLNSAEEYVQGSDLLEALLNQDFDSFSDCLKDYLLNSFSYFDVTNQRQSEKIYHAFILGLMAHLTDKYVVKSNPESGYGRADMIIYPKDPDDKKGWIFEFKRGVTGKESLQERAEEALQQIENSQYAAMLQQQGRSKVMKLGIAFDGKKVVCLEG</sequence>